<protein>
    <submittedName>
        <fullName evidence="1">Uncharacterized protein</fullName>
    </submittedName>
</protein>
<dbReference type="STRING" id="3818.A0A445AF28"/>
<dbReference type="InterPro" id="IPR019410">
    <property type="entry name" value="Methyltransf_16"/>
</dbReference>
<dbReference type="Pfam" id="PF10294">
    <property type="entry name" value="Methyltransf_16"/>
    <property type="match status" value="1"/>
</dbReference>
<accession>A0A445AF28</accession>
<dbReference type="InterPro" id="IPR029063">
    <property type="entry name" value="SAM-dependent_MTases_sf"/>
</dbReference>
<dbReference type="AlphaFoldDB" id="A0A445AF28"/>
<proteinExistence type="predicted"/>
<dbReference type="Proteomes" id="UP000289738">
    <property type="component" value="Chromosome B02"/>
</dbReference>
<dbReference type="EMBL" id="SDMP01000012">
    <property type="protein sequence ID" value="RYR25020.1"/>
    <property type="molecule type" value="Genomic_DNA"/>
</dbReference>
<keyword evidence="2" id="KW-1185">Reference proteome</keyword>
<name>A0A445AF28_ARAHY</name>
<gene>
    <name evidence="1" type="ORF">Ahy_B02g058664</name>
</gene>
<sequence>MSFNVVLEMDVVYIEELVQHLISTMETLVSEDGVVFLGYQVRSPETHKKFWEMCYEVFDIEKVPRNHLHPEYAYKETDVFLLRKKKKKKKKKK</sequence>
<evidence type="ECO:0000313" key="2">
    <source>
        <dbReference type="Proteomes" id="UP000289738"/>
    </source>
</evidence>
<evidence type="ECO:0000313" key="1">
    <source>
        <dbReference type="EMBL" id="RYR25020.1"/>
    </source>
</evidence>
<organism evidence="1 2">
    <name type="scientific">Arachis hypogaea</name>
    <name type="common">Peanut</name>
    <dbReference type="NCBI Taxonomy" id="3818"/>
    <lineage>
        <taxon>Eukaryota</taxon>
        <taxon>Viridiplantae</taxon>
        <taxon>Streptophyta</taxon>
        <taxon>Embryophyta</taxon>
        <taxon>Tracheophyta</taxon>
        <taxon>Spermatophyta</taxon>
        <taxon>Magnoliopsida</taxon>
        <taxon>eudicotyledons</taxon>
        <taxon>Gunneridae</taxon>
        <taxon>Pentapetalae</taxon>
        <taxon>rosids</taxon>
        <taxon>fabids</taxon>
        <taxon>Fabales</taxon>
        <taxon>Fabaceae</taxon>
        <taxon>Papilionoideae</taxon>
        <taxon>50 kb inversion clade</taxon>
        <taxon>dalbergioids sensu lato</taxon>
        <taxon>Dalbergieae</taxon>
        <taxon>Pterocarpus clade</taxon>
        <taxon>Arachis</taxon>
    </lineage>
</organism>
<dbReference type="Gene3D" id="3.40.50.150">
    <property type="entry name" value="Vaccinia Virus protein VP39"/>
    <property type="match status" value="1"/>
</dbReference>
<comment type="caution">
    <text evidence="1">The sequence shown here is derived from an EMBL/GenBank/DDBJ whole genome shotgun (WGS) entry which is preliminary data.</text>
</comment>
<reference evidence="1 2" key="1">
    <citation type="submission" date="2019-01" db="EMBL/GenBank/DDBJ databases">
        <title>Sequencing of cultivated peanut Arachis hypogaea provides insights into genome evolution and oil improvement.</title>
        <authorList>
            <person name="Chen X."/>
        </authorList>
    </citation>
    <scope>NUCLEOTIDE SEQUENCE [LARGE SCALE GENOMIC DNA]</scope>
    <source>
        <strain evidence="2">cv. Fuhuasheng</strain>
        <tissue evidence="1">Leaves</tissue>
    </source>
</reference>